<dbReference type="InterPro" id="IPR019092">
    <property type="entry name" value="SSO2081-like_dom"/>
</dbReference>
<evidence type="ECO:0000313" key="2">
    <source>
        <dbReference type="EMBL" id="PWD81232.1"/>
    </source>
</evidence>
<sequence>MSRKILVAVTGSTPQILTETIYALFKERAWVPDEVHVLTTTHGRDEIQQKLFEEGQFQKLCDSYDLQGIEFSSKSIHVITNEEGALLGDIKSVEDNDRAANMIVHFIHDLCQNPHNELHVSLAGGRKSMGFYIGYALSLFGRQQDSMSHVLVNHPYEHARDFFFPTVCTQEVTAEYWDKGEKQVKIVDAKDAQIWLSDIPFVRMGEGVPNLNLSTGWEYRDAVALAQRAISDYTVEVLLKERKLICNDRVEVGLTPQQIAFYAVIAKATQENRVITAYPEKYENAYSLVEFAENYLYFYGQTGKDVEDMSVEELLKDIQGEREIFMKLSPVSSKIEGQLNDKLGSISEYFSIQGYGEKLQKYYQIALHPKNIKIETKQ</sequence>
<proteinExistence type="predicted"/>
<dbReference type="EMBL" id="QEWQ01000003">
    <property type="protein sequence ID" value="PWD81232.1"/>
    <property type="molecule type" value="Genomic_DNA"/>
</dbReference>
<dbReference type="InterPro" id="IPR013413">
    <property type="entry name" value="CRISPR-assoc_prot_NE0113"/>
</dbReference>
<protein>
    <submittedName>
        <fullName evidence="2">TIGR02584 family CRISPR-associated protein</fullName>
    </submittedName>
</protein>
<dbReference type="OrthoDB" id="9805822at2"/>
<name>A0A2U2AEZ1_9GAMM</name>
<organism evidence="2 3">
    <name type="scientific">Ignatzschineria ureiclastica</name>
    <dbReference type="NCBI Taxonomy" id="472582"/>
    <lineage>
        <taxon>Bacteria</taxon>
        <taxon>Pseudomonadati</taxon>
        <taxon>Pseudomonadota</taxon>
        <taxon>Gammaproteobacteria</taxon>
        <taxon>Cardiobacteriales</taxon>
        <taxon>Ignatzschineriaceae</taxon>
        <taxon>Ignatzschineria</taxon>
    </lineage>
</organism>
<comment type="caution">
    <text evidence="2">The sequence shown here is derived from an EMBL/GenBank/DDBJ whole genome shotgun (WGS) entry which is preliminary data.</text>
</comment>
<dbReference type="Pfam" id="PF09623">
    <property type="entry name" value="Cas_NE0113"/>
    <property type="match status" value="1"/>
</dbReference>
<dbReference type="AlphaFoldDB" id="A0A2U2AEZ1"/>
<evidence type="ECO:0000259" key="1">
    <source>
        <dbReference type="Pfam" id="PF09623"/>
    </source>
</evidence>
<accession>A0A2U2AEZ1</accession>
<reference evidence="3" key="1">
    <citation type="submission" date="2018-05" db="EMBL/GenBank/DDBJ databases">
        <title>Ignatzschineria dubaiensis sp. nov., isolated from necrotic foot tissues of dromedaries (Camelus dromedarius) and associated maggots in Dubai, United Arab Emirates.</title>
        <authorList>
            <person name="Tsang C.C."/>
            <person name="Tang J.Y.M."/>
            <person name="Fong J.Y.H."/>
            <person name="Kinne J."/>
            <person name="Lee H.H."/>
            <person name="Joseph M."/>
            <person name="Jose S."/>
            <person name="Schuster R.K."/>
            <person name="Tang Y."/>
            <person name="Sivakumar S."/>
            <person name="Chen J.H.K."/>
            <person name="Teng J.L.L."/>
            <person name="Lau S.K.P."/>
            <person name="Wernery U."/>
            <person name="Woo P.C.Y."/>
        </authorList>
    </citation>
    <scope>NUCLEOTIDE SEQUENCE [LARGE SCALE GENOMIC DNA]</scope>
    <source>
        <strain evidence="3">KCTC 22644</strain>
    </source>
</reference>
<keyword evidence="3" id="KW-1185">Reference proteome</keyword>
<dbReference type="NCBIfam" id="TIGR02584">
    <property type="entry name" value="cas_NE0113"/>
    <property type="match status" value="1"/>
</dbReference>
<gene>
    <name evidence="2" type="ORF">DC083_04910</name>
</gene>
<feature type="domain" description="CRISPR system ring nuclease SSO2081-like" evidence="1">
    <location>
        <begin position="13"/>
        <end position="212"/>
    </location>
</feature>
<dbReference type="Proteomes" id="UP000245020">
    <property type="component" value="Unassembled WGS sequence"/>
</dbReference>
<evidence type="ECO:0000313" key="3">
    <source>
        <dbReference type="Proteomes" id="UP000245020"/>
    </source>
</evidence>
<dbReference type="RefSeq" id="WP_109189129.1">
    <property type="nucleotide sequence ID" value="NZ_BMYA01000003.1"/>
</dbReference>